<evidence type="ECO:0000313" key="1">
    <source>
        <dbReference type="EMBL" id="HBQ49487.1"/>
    </source>
</evidence>
<protein>
    <submittedName>
        <fullName evidence="1">Uncharacterized protein</fullName>
    </submittedName>
</protein>
<accession>A0A356W786</accession>
<gene>
    <name evidence="1" type="ORF">DD728_11515</name>
</gene>
<comment type="caution">
    <text evidence="1">The sequence shown here is derived from an EMBL/GenBank/DDBJ whole genome shotgun (WGS) entry which is preliminary data.</text>
</comment>
<sequence>MQGWVHQVRAAGGEAVAINAQVQAWAEQAAILHLAGHFAIADAGRAGRAGGEARDVYAVQSGRLQARSAESVAVVVRWPVTMITS</sequence>
<reference evidence="1 2" key="1">
    <citation type="journal article" date="2018" name="Nat. Biotechnol.">
        <title>A standardized bacterial taxonomy based on genome phylogeny substantially revises the tree of life.</title>
        <authorList>
            <person name="Parks D.H."/>
            <person name="Chuvochina M."/>
            <person name="Waite D.W."/>
            <person name="Rinke C."/>
            <person name="Skarshewski A."/>
            <person name="Chaumeil P.A."/>
            <person name="Hugenholtz P."/>
        </authorList>
    </citation>
    <scope>NUCLEOTIDE SEQUENCE [LARGE SCALE GENOMIC DNA]</scope>
    <source>
        <strain evidence="1">UBA10378</strain>
    </source>
</reference>
<dbReference type="AlphaFoldDB" id="A0A356W786"/>
<evidence type="ECO:0000313" key="2">
    <source>
        <dbReference type="Proteomes" id="UP000263957"/>
    </source>
</evidence>
<name>A0A356W786_9PROT</name>
<organism evidence="1 2">
    <name type="scientific">Hyphomonas atlantica</name>
    <dbReference type="NCBI Taxonomy" id="1280948"/>
    <lineage>
        <taxon>Bacteria</taxon>
        <taxon>Pseudomonadati</taxon>
        <taxon>Pseudomonadota</taxon>
        <taxon>Alphaproteobacteria</taxon>
        <taxon>Hyphomonadales</taxon>
        <taxon>Hyphomonadaceae</taxon>
        <taxon>Hyphomonas</taxon>
    </lineage>
</organism>
<dbReference type="Proteomes" id="UP000263957">
    <property type="component" value="Unassembled WGS sequence"/>
</dbReference>
<proteinExistence type="predicted"/>
<dbReference type="EMBL" id="DOGS01000230">
    <property type="protein sequence ID" value="HBQ49487.1"/>
    <property type="molecule type" value="Genomic_DNA"/>
</dbReference>